<sequence>MDFYKGKKVLITGNTGYKGAWLTKMLLSLGAEVSGISIGYEENSLYERLTKARIETYFTDIADFDKTKEYIRQIKPEIVFHLAAQAYVDVSINNPLKTYQTNVVGLANILECVRASNTIRSVVVVTSDKCYENNGDGTVYREEDSLGAADPYSTSKACQELVAQSYYKTYLSKLEIGLATARASNVIGGGDFNTKRLLPYVIDCFLGKKQPELRNISAVRPWQNILDVLYGYLLLGEKLNNDNKYCLPFNFGPHEASFISVGAIVEMLSGYFENATYVSIPIKHFAEANILKLDSTRAKHMLGWFPLLSLEDTVQQTAEFHKEIYAGKDADAVCDFYINKYMRGR</sequence>
<reference evidence="2 3" key="1">
    <citation type="submission" date="2017-03" db="EMBL/GenBank/DDBJ databases">
        <title>Genome sequence of Clostridium hungatei DSM 14427.</title>
        <authorList>
            <person name="Poehlein A."/>
            <person name="Daniel R."/>
        </authorList>
    </citation>
    <scope>NUCLEOTIDE SEQUENCE [LARGE SCALE GENOMIC DNA]</scope>
    <source>
        <strain evidence="2 3">DSM 14427</strain>
    </source>
</reference>
<name>A0A1V4SP38_RUMHU</name>
<proteinExistence type="predicted"/>
<dbReference type="SUPFAM" id="SSF51735">
    <property type="entry name" value="NAD(P)-binding Rossmann-fold domains"/>
    <property type="match status" value="1"/>
</dbReference>
<protein>
    <submittedName>
        <fullName evidence="2">CDP-glucose 4,6-dehydratase</fullName>
        <ecNumber evidence="2">4.2.1.45</ecNumber>
    </submittedName>
</protein>
<dbReference type="AlphaFoldDB" id="A0A1V4SP38"/>
<feature type="domain" description="NAD(P)-binding" evidence="1">
    <location>
        <begin position="10"/>
        <end position="317"/>
    </location>
</feature>
<dbReference type="EC" id="4.2.1.45" evidence="2"/>
<dbReference type="OrthoDB" id="9811743at2"/>
<dbReference type="RefSeq" id="WP_080063063.1">
    <property type="nucleotide sequence ID" value="NZ_MZGX01000003.1"/>
</dbReference>
<evidence type="ECO:0000259" key="1">
    <source>
        <dbReference type="Pfam" id="PF16363"/>
    </source>
</evidence>
<dbReference type="Pfam" id="PF16363">
    <property type="entry name" value="GDP_Man_Dehyd"/>
    <property type="match status" value="1"/>
</dbReference>
<dbReference type="InterPro" id="IPR036291">
    <property type="entry name" value="NAD(P)-bd_dom_sf"/>
</dbReference>
<dbReference type="Proteomes" id="UP000191554">
    <property type="component" value="Unassembled WGS sequence"/>
</dbReference>
<dbReference type="PANTHER" id="PTHR43000">
    <property type="entry name" value="DTDP-D-GLUCOSE 4,6-DEHYDRATASE-RELATED"/>
    <property type="match status" value="1"/>
</dbReference>
<organism evidence="2 3">
    <name type="scientific">Ruminiclostridium hungatei</name>
    <name type="common">Clostridium hungatei</name>
    <dbReference type="NCBI Taxonomy" id="48256"/>
    <lineage>
        <taxon>Bacteria</taxon>
        <taxon>Bacillati</taxon>
        <taxon>Bacillota</taxon>
        <taxon>Clostridia</taxon>
        <taxon>Eubacteriales</taxon>
        <taxon>Oscillospiraceae</taxon>
        <taxon>Ruminiclostridium</taxon>
    </lineage>
</organism>
<keyword evidence="2" id="KW-0456">Lyase</keyword>
<dbReference type="InterPro" id="IPR016040">
    <property type="entry name" value="NAD(P)-bd_dom"/>
</dbReference>
<dbReference type="GO" id="GO:0047733">
    <property type="term" value="F:CDP-glucose 4,6-dehydratase activity"/>
    <property type="evidence" value="ECO:0007669"/>
    <property type="project" value="UniProtKB-EC"/>
</dbReference>
<evidence type="ECO:0000313" key="3">
    <source>
        <dbReference type="Proteomes" id="UP000191554"/>
    </source>
</evidence>
<keyword evidence="3" id="KW-1185">Reference proteome</keyword>
<comment type="caution">
    <text evidence="2">The sequence shown here is derived from an EMBL/GenBank/DDBJ whole genome shotgun (WGS) entry which is preliminary data.</text>
</comment>
<gene>
    <name evidence="2" type="primary">rfbG</name>
    <name evidence="2" type="ORF">CLHUN_05950</name>
</gene>
<dbReference type="InterPro" id="IPR013445">
    <property type="entry name" value="CDP_4_6_deHydtase"/>
</dbReference>
<dbReference type="Gene3D" id="3.90.25.10">
    <property type="entry name" value="UDP-galactose 4-epimerase, domain 1"/>
    <property type="match status" value="1"/>
</dbReference>
<evidence type="ECO:0000313" key="2">
    <source>
        <dbReference type="EMBL" id="OPX45658.1"/>
    </source>
</evidence>
<dbReference type="EMBL" id="MZGX01000003">
    <property type="protein sequence ID" value="OPX45658.1"/>
    <property type="molecule type" value="Genomic_DNA"/>
</dbReference>
<dbReference type="Gene3D" id="3.40.50.720">
    <property type="entry name" value="NAD(P)-binding Rossmann-like Domain"/>
    <property type="match status" value="1"/>
</dbReference>
<dbReference type="STRING" id="48256.CLHUN_05950"/>
<accession>A0A1V4SP38</accession>
<dbReference type="NCBIfam" id="TIGR02622">
    <property type="entry name" value="CDP_4_6_dhtase"/>
    <property type="match status" value="1"/>
</dbReference>